<evidence type="ECO:0000256" key="10">
    <source>
        <dbReference type="ARBA" id="ARBA00054997"/>
    </source>
</evidence>
<dbReference type="Proteomes" id="UP000031672">
    <property type="component" value="Unassembled WGS sequence"/>
</dbReference>
<evidence type="ECO:0000256" key="3">
    <source>
        <dbReference type="ARBA" id="ARBA00022741"/>
    </source>
</evidence>
<dbReference type="EC" id="2.7.1.45" evidence="11"/>
<evidence type="ECO:0000256" key="5">
    <source>
        <dbReference type="ARBA" id="ARBA00022840"/>
    </source>
</evidence>
<dbReference type="SUPFAM" id="SSF53613">
    <property type="entry name" value="Ribokinase-like"/>
    <property type="match status" value="1"/>
</dbReference>
<evidence type="ECO:0000256" key="9">
    <source>
        <dbReference type="ARBA" id="ARBA00050729"/>
    </source>
</evidence>
<keyword evidence="17" id="KW-1185">Reference proteome</keyword>
<dbReference type="PROSITE" id="PS00584">
    <property type="entry name" value="PFKB_KINASES_2"/>
    <property type="match status" value="1"/>
</dbReference>
<evidence type="ECO:0000256" key="13">
    <source>
        <dbReference type="ARBA" id="ARBA00075711"/>
    </source>
</evidence>
<dbReference type="CDD" id="cd01166">
    <property type="entry name" value="KdgK"/>
    <property type="match status" value="1"/>
</dbReference>
<keyword evidence="5" id="KW-0067">ATP-binding</keyword>
<evidence type="ECO:0000256" key="6">
    <source>
        <dbReference type="ARBA" id="ARBA00023277"/>
    </source>
</evidence>
<protein>
    <recommendedName>
        <fullName evidence="12">2-dehydro-3-deoxygluconokinase</fullName>
        <ecNumber evidence="11">2.7.1.45</ecNumber>
    </recommendedName>
    <alternativeName>
        <fullName evidence="13">2-keto-3-deoxygluconokinase</fullName>
    </alternativeName>
    <alternativeName>
        <fullName evidence="14">3-deoxy-2-oxo-D-gluconate kinase</fullName>
    </alternativeName>
    <alternativeName>
        <fullName evidence="8">KDG kinase</fullName>
    </alternativeName>
</protein>
<evidence type="ECO:0000256" key="11">
    <source>
        <dbReference type="ARBA" id="ARBA00066369"/>
    </source>
</evidence>
<dbReference type="GO" id="GO:0008673">
    <property type="term" value="F:2-dehydro-3-deoxygluconokinase activity"/>
    <property type="evidence" value="ECO:0007669"/>
    <property type="project" value="UniProtKB-EC"/>
</dbReference>
<evidence type="ECO:0000256" key="1">
    <source>
        <dbReference type="ARBA" id="ARBA00010688"/>
    </source>
</evidence>
<dbReference type="OrthoDB" id="9776822at2"/>
<dbReference type="InterPro" id="IPR029056">
    <property type="entry name" value="Ribokinase-like"/>
</dbReference>
<dbReference type="EMBL" id="JTKH01000025">
    <property type="protein sequence ID" value="KII75363.1"/>
    <property type="molecule type" value="Genomic_DNA"/>
</dbReference>
<name>A0A0C2NRK0_9VIBR</name>
<evidence type="ECO:0000256" key="12">
    <source>
        <dbReference type="ARBA" id="ARBA00067931"/>
    </source>
</evidence>
<organism evidence="16 17">
    <name type="scientific">Vibrio renipiscarius</name>
    <dbReference type="NCBI Taxonomy" id="1461322"/>
    <lineage>
        <taxon>Bacteria</taxon>
        <taxon>Pseudomonadati</taxon>
        <taxon>Pseudomonadota</taxon>
        <taxon>Gammaproteobacteria</taxon>
        <taxon>Vibrionales</taxon>
        <taxon>Vibrionaceae</taxon>
        <taxon>Vibrio</taxon>
    </lineage>
</organism>
<evidence type="ECO:0000256" key="2">
    <source>
        <dbReference type="ARBA" id="ARBA00022679"/>
    </source>
</evidence>
<feature type="domain" description="Carbohydrate kinase PfkB" evidence="15">
    <location>
        <begin position="4"/>
        <end position="301"/>
    </location>
</feature>
<keyword evidence="3" id="KW-0547">Nucleotide-binding</keyword>
<dbReference type="PANTHER" id="PTHR43085:SF15">
    <property type="entry name" value="2-DEHYDRO-3-DEOXYGLUCONOKINASE"/>
    <property type="match status" value="1"/>
</dbReference>
<evidence type="ECO:0000256" key="14">
    <source>
        <dbReference type="ARBA" id="ARBA00080545"/>
    </source>
</evidence>
<dbReference type="GO" id="GO:0006974">
    <property type="term" value="P:DNA damage response"/>
    <property type="evidence" value="ECO:0007669"/>
    <property type="project" value="TreeGrafter"/>
</dbReference>
<dbReference type="GO" id="GO:0042840">
    <property type="term" value="P:D-glucuronate catabolic process"/>
    <property type="evidence" value="ECO:0007669"/>
    <property type="project" value="TreeGrafter"/>
</dbReference>
<keyword evidence="4 16" id="KW-0418">Kinase</keyword>
<evidence type="ECO:0000256" key="4">
    <source>
        <dbReference type="ARBA" id="ARBA00022777"/>
    </source>
</evidence>
<dbReference type="Pfam" id="PF00294">
    <property type="entry name" value="PfkB"/>
    <property type="match status" value="1"/>
</dbReference>
<proteinExistence type="inferred from homology"/>
<accession>A0A0C2NRK0</accession>
<accession>A0A0C2K0B2</accession>
<dbReference type="InterPro" id="IPR050306">
    <property type="entry name" value="PfkB_Carbo_kinase"/>
</dbReference>
<dbReference type="STRING" id="1461322.OJ16_18930"/>
<comment type="catalytic activity">
    <reaction evidence="9">
        <text>2-dehydro-3-deoxy-D-gluconate + ATP = 2-dehydro-3-deoxy-6-phospho-D-gluconate + ADP + H(+)</text>
        <dbReference type="Rhea" id="RHEA:14797"/>
        <dbReference type="ChEBI" id="CHEBI:15378"/>
        <dbReference type="ChEBI" id="CHEBI:30616"/>
        <dbReference type="ChEBI" id="CHEBI:57569"/>
        <dbReference type="ChEBI" id="CHEBI:57990"/>
        <dbReference type="ChEBI" id="CHEBI:456216"/>
        <dbReference type="EC" id="2.7.1.45"/>
    </reaction>
</comment>
<dbReference type="GO" id="GO:0005829">
    <property type="term" value="C:cytosol"/>
    <property type="evidence" value="ECO:0007669"/>
    <property type="project" value="TreeGrafter"/>
</dbReference>
<dbReference type="InterPro" id="IPR002173">
    <property type="entry name" value="Carboh/pur_kinase_PfkB_CS"/>
</dbReference>
<comment type="function">
    <text evidence="10">Catalyzes the phosphorylation of 2-keto-3-deoxygluconate (KDG) to produce 2-keto-3-deoxy-6-phosphogluconate (KDPG).</text>
</comment>
<evidence type="ECO:0000256" key="7">
    <source>
        <dbReference type="ARBA" id="ARBA00043951"/>
    </source>
</evidence>
<comment type="pathway">
    <text evidence="7">Carbohydrate acid metabolism; 2-dehydro-3-deoxy-D-gluconate degradation; D-glyceraldehyde 3-phosphate and pyruvate from 2-dehydro-3-deoxy-D-gluconate: step 1/2.</text>
</comment>
<dbReference type="PANTHER" id="PTHR43085">
    <property type="entry name" value="HEXOKINASE FAMILY MEMBER"/>
    <property type="match status" value="1"/>
</dbReference>
<dbReference type="AlphaFoldDB" id="A0A0C2NRK0"/>
<comment type="similarity">
    <text evidence="1">Belongs to the carbohydrate kinase PfkB family.</text>
</comment>
<dbReference type="Gene3D" id="3.40.1190.20">
    <property type="match status" value="1"/>
</dbReference>
<reference evidence="16 17" key="1">
    <citation type="submission" date="2014-11" db="EMBL/GenBank/DDBJ databases">
        <title>Draft Genome Sequence of Vibrio piscirenalis strains CECT 8603T and CECT 8604, two marine Gammaproteobacterium isolated from cultured gilthead sea bream (Sparus aurata).</title>
        <authorList>
            <person name="Arahal D.R."/>
            <person name="Rodrigo-Torres L."/>
            <person name="Lucena T."/>
            <person name="Pujalte M.J."/>
        </authorList>
    </citation>
    <scope>NUCLEOTIDE SEQUENCE [LARGE SCALE GENOMIC DNA]</scope>
    <source>
        <strain evidence="16 17">DCR 1-4-2</strain>
    </source>
</reference>
<evidence type="ECO:0000259" key="15">
    <source>
        <dbReference type="Pfam" id="PF00294"/>
    </source>
</evidence>
<evidence type="ECO:0000313" key="17">
    <source>
        <dbReference type="Proteomes" id="UP000031672"/>
    </source>
</evidence>
<dbReference type="RefSeq" id="WP_040992977.1">
    <property type="nucleotide sequence ID" value="NZ_JTKH01000025.1"/>
</dbReference>
<comment type="caution">
    <text evidence="16">The sequence shown here is derived from an EMBL/GenBank/DDBJ whole genome shotgun (WGS) entry which is preliminary data.</text>
</comment>
<dbReference type="GO" id="GO:0005524">
    <property type="term" value="F:ATP binding"/>
    <property type="evidence" value="ECO:0007669"/>
    <property type="project" value="UniProtKB-KW"/>
</dbReference>
<dbReference type="InterPro" id="IPR011611">
    <property type="entry name" value="PfkB_dom"/>
</dbReference>
<gene>
    <name evidence="16" type="ORF">OJ16_18930</name>
</gene>
<dbReference type="GO" id="GO:0019698">
    <property type="term" value="P:D-galacturonate catabolic process"/>
    <property type="evidence" value="ECO:0007669"/>
    <property type="project" value="TreeGrafter"/>
</dbReference>
<evidence type="ECO:0000313" key="16">
    <source>
        <dbReference type="EMBL" id="KII75363.1"/>
    </source>
</evidence>
<keyword evidence="2" id="KW-0808">Transferase</keyword>
<evidence type="ECO:0000256" key="8">
    <source>
        <dbReference type="ARBA" id="ARBA00044254"/>
    </source>
</evidence>
<keyword evidence="6" id="KW-0119">Carbohydrate metabolism</keyword>
<sequence length="310" mass="34362">MNMINIAIIGECMVELQKSEHGLTQAVGGDTLNTALYLTRLTQARNVRTSYVTALGDDPFSEDMIQNWNHEGIDTSLICRVSGKQPGIYYIETDNTGERTFHYWRSDSAAKYLFDQDETPQLIDRLMTFDAVYLSGITLAILTANGKEVLFNFLAAFKAKGGKVFFDNNYRPKLWPSQAEAISWYLKTLHLTDTALLTFDDEQLLFGDMNVEQCIERTREAGVSEIIIKRGGEACLVVQDQLAEFVAPKPVSNIVDTTAAGDSFSAGFLARRFTGGNAIESASFGHQLAGNVIQHQGAIIPKQFTPELPQ</sequence>
<dbReference type="FunFam" id="3.40.1190.20:FF:000011">
    <property type="entry name" value="2-dehydro-3-deoxygluconokinase, putative"/>
    <property type="match status" value="1"/>
</dbReference>